<evidence type="ECO:0000313" key="10">
    <source>
        <dbReference type="Proteomes" id="UP000663881"/>
    </source>
</evidence>
<dbReference type="Pfam" id="PF08016">
    <property type="entry name" value="PKD_channel"/>
    <property type="match status" value="1"/>
</dbReference>
<feature type="transmembrane region" description="Helical" evidence="6">
    <location>
        <begin position="138"/>
        <end position="157"/>
    </location>
</feature>
<dbReference type="AlphaFoldDB" id="A0A820HLN4"/>
<proteinExistence type="inferred from homology"/>
<evidence type="ECO:0000256" key="5">
    <source>
        <dbReference type="ARBA" id="ARBA00023136"/>
    </source>
</evidence>
<evidence type="ECO:0000256" key="4">
    <source>
        <dbReference type="ARBA" id="ARBA00022989"/>
    </source>
</evidence>
<dbReference type="GO" id="GO:0050982">
    <property type="term" value="P:detection of mechanical stimulus"/>
    <property type="evidence" value="ECO:0007669"/>
    <property type="project" value="TreeGrafter"/>
</dbReference>
<dbReference type="EMBL" id="CAJOAY010015941">
    <property type="protein sequence ID" value="CAF4295239.1"/>
    <property type="molecule type" value="Genomic_DNA"/>
</dbReference>
<feature type="transmembrane region" description="Helical" evidence="6">
    <location>
        <begin position="177"/>
        <end position="200"/>
    </location>
</feature>
<feature type="transmembrane region" description="Helical" evidence="6">
    <location>
        <begin position="56"/>
        <end position="77"/>
    </location>
</feature>
<feature type="transmembrane region" description="Helical" evidence="6">
    <location>
        <begin position="83"/>
        <end position="105"/>
    </location>
</feature>
<comment type="subcellular location">
    <subcellularLocation>
        <location evidence="1">Membrane</location>
        <topology evidence="1">Multi-pass membrane protein</topology>
    </subcellularLocation>
</comment>
<keyword evidence="4 6" id="KW-1133">Transmembrane helix</keyword>
<sequence length="203" mass="23992">LWITLGTRAIILDFTVYNANLNLFCQVQLMFEFPAVGGIVTSSKFRAVKLIRYVNVFDYFVLSCEVLLLLFVVYYTIEEILESVMNCMDLIVIILSYVCMSFNIYRQVQVNSLLDQLLVKQTRQFSDFTFLCYWQYQFNNLISTTIFLAWIKIFKYISFNKTMTQLSETLTKCAKDISGFALMFFYNIFCICTTWIFNIWHPN</sequence>
<keyword evidence="3 6" id="KW-0812">Transmembrane</keyword>
<accession>A0A820HLN4</accession>
<evidence type="ECO:0000256" key="1">
    <source>
        <dbReference type="ARBA" id="ARBA00004141"/>
    </source>
</evidence>
<dbReference type="InterPro" id="IPR051223">
    <property type="entry name" value="Polycystin"/>
</dbReference>
<feature type="non-terminal residue" evidence="9">
    <location>
        <position position="1"/>
    </location>
</feature>
<evidence type="ECO:0000256" key="3">
    <source>
        <dbReference type="ARBA" id="ARBA00022692"/>
    </source>
</evidence>
<feature type="domain" description="Polycystin cation channel PKD1/PKD2" evidence="7">
    <location>
        <begin position="52"/>
        <end position="194"/>
    </location>
</feature>
<evidence type="ECO:0000256" key="6">
    <source>
        <dbReference type="SAM" id="Phobius"/>
    </source>
</evidence>
<dbReference type="PANTHER" id="PTHR10877">
    <property type="entry name" value="POLYCYSTIN FAMILY MEMBER"/>
    <property type="match status" value="1"/>
</dbReference>
<feature type="domain" description="Polycystin" evidence="8">
    <location>
        <begin position="2"/>
        <end position="51"/>
    </location>
</feature>
<dbReference type="GO" id="GO:0005262">
    <property type="term" value="F:calcium channel activity"/>
    <property type="evidence" value="ECO:0007669"/>
    <property type="project" value="TreeGrafter"/>
</dbReference>
<name>A0A820HLN4_9BILA</name>
<evidence type="ECO:0000256" key="2">
    <source>
        <dbReference type="ARBA" id="ARBA00007200"/>
    </source>
</evidence>
<evidence type="ECO:0000259" key="7">
    <source>
        <dbReference type="Pfam" id="PF08016"/>
    </source>
</evidence>
<dbReference type="InterPro" id="IPR013122">
    <property type="entry name" value="PKD1_2_channel"/>
</dbReference>
<organism evidence="9 10">
    <name type="scientific">Adineta steineri</name>
    <dbReference type="NCBI Taxonomy" id="433720"/>
    <lineage>
        <taxon>Eukaryota</taxon>
        <taxon>Metazoa</taxon>
        <taxon>Spiralia</taxon>
        <taxon>Gnathifera</taxon>
        <taxon>Rotifera</taxon>
        <taxon>Eurotatoria</taxon>
        <taxon>Bdelloidea</taxon>
        <taxon>Adinetida</taxon>
        <taxon>Adinetidae</taxon>
        <taxon>Adineta</taxon>
    </lineage>
</organism>
<dbReference type="PANTHER" id="PTHR10877:SF183">
    <property type="entry name" value="AT14535P-RELATED"/>
    <property type="match status" value="1"/>
</dbReference>
<comment type="similarity">
    <text evidence="2">Belongs to the polycystin family.</text>
</comment>
<gene>
    <name evidence="9" type="ORF">OKA104_LOCUS45917</name>
</gene>
<protein>
    <submittedName>
        <fullName evidence="9">Uncharacterized protein</fullName>
    </submittedName>
</protein>
<reference evidence="9" key="1">
    <citation type="submission" date="2021-02" db="EMBL/GenBank/DDBJ databases">
        <authorList>
            <person name="Nowell W R."/>
        </authorList>
    </citation>
    <scope>NUCLEOTIDE SEQUENCE</scope>
</reference>
<dbReference type="Pfam" id="PF20519">
    <property type="entry name" value="Polycystin_dom"/>
    <property type="match status" value="1"/>
</dbReference>
<dbReference type="InterPro" id="IPR046791">
    <property type="entry name" value="Polycystin_dom"/>
</dbReference>
<keyword evidence="5 6" id="KW-0472">Membrane</keyword>
<evidence type="ECO:0000313" key="9">
    <source>
        <dbReference type="EMBL" id="CAF4295239.1"/>
    </source>
</evidence>
<evidence type="ECO:0000259" key="8">
    <source>
        <dbReference type="Pfam" id="PF20519"/>
    </source>
</evidence>
<dbReference type="GO" id="GO:0016020">
    <property type="term" value="C:membrane"/>
    <property type="evidence" value="ECO:0007669"/>
    <property type="project" value="UniProtKB-SubCell"/>
</dbReference>
<dbReference type="Proteomes" id="UP000663881">
    <property type="component" value="Unassembled WGS sequence"/>
</dbReference>
<comment type="caution">
    <text evidence="9">The sequence shown here is derived from an EMBL/GenBank/DDBJ whole genome shotgun (WGS) entry which is preliminary data.</text>
</comment>